<gene>
    <name evidence="2" type="ORF">SDC9_73228</name>
</gene>
<dbReference type="EMBL" id="VSSQ01004808">
    <property type="protein sequence ID" value="MPM26723.1"/>
    <property type="molecule type" value="Genomic_DNA"/>
</dbReference>
<accession>A0A644YJQ1</accession>
<dbReference type="AlphaFoldDB" id="A0A644YJQ1"/>
<reference evidence="2" key="1">
    <citation type="submission" date="2019-08" db="EMBL/GenBank/DDBJ databases">
        <authorList>
            <person name="Kucharzyk K."/>
            <person name="Murdoch R.W."/>
            <person name="Higgins S."/>
            <person name="Loffler F."/>
        </authorList>
    </citation>
    <scope>NUCLEOTIDE SEQUENCE</scope>
</reference>
<name>A0A644YJQ1_9ZZZZ</name>
<protein>
    <submittedName>
        <fullName evidence="2">Uncharacterized protein</fullName>
    </submittedName>
</protein>
<proteinExistence type="predicted"/>
<evidence type="ECO:0000256" key="1">
    <source>
        <dbReference type="SAM" id="Phobius"/>
    </source>
</evidence>
<keyword evidence="1" id="KW-0472">Membrane</keyword>
<evidence type="ECO:0000313" key="2">
    <source>
        <dbReference type="EMBL" id="MPM26723.1"/>
    </source>
</evidence>
<organism evidence="2">
    <name type="scientific">bioreactor metagenome</name>
    <dbReference type="NCBI Taxonomy" id="1076179"/>
    <lineage>
        <taxon>unclassified sequences</taxon>
        <taxon>metagenomes</taxon>
        <taxon>ecological metagenomes</taxon>
    </lineage>
</organism>
<keyword evidence="1" id="KW-1133">Transmembrane helix</keyword>
<feature type="transmembrane region" description="Helical" evidence="1">
    <location>
        <begin position="20"/>
        <end position="41"/>
    </location>
</feature>
<comment type="caution">
    <text evidence="2">The sequence shown here is derived from an EMBL/GenBank/DDBJ whole genome shotgun (WGS) entry which is preliminary data.</text>
</comment>
<sequence length="183" mass="21089">MQMKEFSLDKDQKKIMTGCVVVVFFVLFLLFPSVWLINMYFSNAGKDRACSYSENVQKSKEKDLFIDYYIPIEDSIIIAANSYRAEKIWCEKQWRTIHKFLGEAGFTLAKGMNIIVPDTVTLGIVMASDDPAENDLQPFTKLNDSLLVYSVPEQHDTIALVFFNRELQRDTVLFVRESLLHGK</sequence>
<keyword evidence="1" id="KW-0812">Transmembrane</keyword>